<dbReference type="EMBL" id="JBFTWV010000133">
    <property type="protein sequence ID" value="KAL2785808.1"/>
    <property type="molecule type" value="Genomic_DNA"/>
</dbReference>
<keyword evidence="1" id="KW-0812">Transmembrane</keyword>
<dbReference type="Proteomes" id="UP001610563">
    <property type="component" value="Unassembled WGS sequence"/>
</dbReference>
<gene>
    <name evidence="2" type="ORF">BJX66DRAFT_49669</name>
</gene>
<feature type="transmembrane region" description="Helical" evidence="1">
    <location>
        <begin position="20"/>
        <end position="41"/>
    </location>
</feature>
<reference evidence="2 3" key="1">
    <citation type="submission" date="2024-07" db="EMBL/GenBank/DDBJ databases">
        <title>Section-level genome sequencing and comparative genomics of Aspergillus sections Usti and Cavernicolus.</title>
        <authorList>
            <consortium name="Lawrence Berkeley National Laboratory"/>
            <person name="Nybo J.L."/>
            <person name="Vesth T.C."/>
            <person name="Theobald S."/>
            <person name="Frisvad J.C."/>
            <person name="Larsen T.O."/>
            <person name="Kjaerboelling I."/>
            <person name="Rothschild-Mancinelli K."/>
            <person name="Lyhne E.K."/>
            <person name="Kogle M.E."/>
            <person name="Barry K."/>
            <person name="Clum A."/>
            <person name="Na H."/>
            <person name="Ledsgaard L."/>
            <person name="Lin J."/>
            <person name="Lipzen A."/>
            <person name="Kuo A."/>
            <person name="Riley R."/>
            <person name="Mondo S."/>
            <person name="Labutti K."/>
            <person name="Haridas S."/>
            <person name="Pangalinan J."/>
            <person name="Salamov A.A."/>
            <person name="Simmons B.A."/>
            <person name="Magnuson J.K."/>
            <person name="Chen J."/>
            <person name="Drula E."/>
            <person name="Henrissat B."/>
            <person name="Wiebenga A."/>
            <person name="Lubbers R.J."/>
            <person name="Gomes A.C."/>
            <person name="Makela M.R."/>
            <person name="Stajich J."/>
            <person name="Grigoriev I.V."/>
            <person name="Mortensen U.H."/>
            <person name="De Vries R.P."/>
            <person name="Baker S.E."/>
            <person name="Andersen M.R."/>
        </authorList>
    </citation>
    <scope>NUCLEOTIDE SEQUENCE [LARGE SCALE GENOMIC DNA]</scope>
    <source>
        <strain evidence="2 3">CBS 209.92</strain>
    </source>
</reference>
<organism evidence="2 3">
    <name type="scientific">Aspergillus keveii</name>
    <dbReference type="NCBI Taxonomy" id="714993"/>
    <lineage>
        <taxon>Eukaryota</taxon>
        <taxon>Fungi</taxon>
        <taxon>Dikarya</taxon>
        <taxon>Ascomycota</taxon>
        <taxon>Pezizomycotina</taxon>
        <taxon>Eurotiomycetes</taxon>
        <taxon>Eurotiomycetidae</taxon>
        <taxon>Eurotiales</taxon>
        <taxon>Aspergillaceae</taxon>
        <taxon>Aspergillus</taxon>
        <taxon>Aspergillus subgen. Nidulantes</taxon>
    </lineage>
</organism>
<protein>
    <submittedName>
        <fullName evidence="2">Uncharacterized protein</fullName>
    </submittedName>
</protein>
<comment type="caution">
    <text evidence="2">The sequence shown here is derived from an EMBL/GenBank/DDBJ whole genome shotgun (WGS) entry which is preliminary data.</text>
</comment>
<name>A0ABR4FRA9_9EURO</name>
<evidence type="ECO:0000313" key="3">
    <source>
        <dbReference type="Proteomes" id="UP001610563"/>
    </source>
</evidence>
<accession>A0ABR4FRA9</accession>
<evidence type="ECO:0000313" key="2">
    <source>
        <dbReference type="EMBL" id="KAL2785808.1"/>
    </source>
</evidence>
<keyword evidence="1" id="KW-1133">Transmembrane helix</keyword>
<keyword evidence="1" id="KW-0472">Membrane</keyword>
<keyword evidence="3" id="KW-1185">Reference proteome</keyword>
<proteinExistence type="predicted"/>
<evidence type="ECO:0000256" key="1">
    <source>
        <dbReference type="SAM" id="Phobius"/>
    </source>
</evidence>
<sequence length="195" mass="20746">MDLAGEFRFECPGKLAYPGAGRYFASPAASYAGIASAFRFARRQRKTMRPMRRRAPTATPMPIPAFAPVDRPESLSGVEVGVGVGEGVFVAVDVVLVLVVVVDVVDVVDVVVVLDSGGTIMLNCALEISCPPVPFQIAPEGRKRKDQSGDAFTIASVRSTFQLYANVDVTSIAAVQLLVSTLTSPKDTPLPSPHR</sequence>